<keyword evidence="5" id="KW-0560">Oxidoreductase</keyword>
<evidence type="ECO:0000313" key="11">
    <source>
        <dbReference type="Proteomes" id="UP001144323"/>
    </source>
</evidence>
<dbReference type="PANTHER" id="PTHR19353">
    <property type="entry name" value="FATTY ACID DESATURASE 2"/>
    <property type="match status" value="1"/>
</dbReference>
<name>A0A9W6LQN9_9HYPH</name>
<reference evidence="10" key="1">
    <citation type="journal article" date="2023" name="Int. J. Syst. Evol. Microbiol.">
        <title>Methylocystis iwaonis sp. nov., a type II methane-oxidizing bacterium from surface soil of a rice paddy field in Japan, and emended description of the genus Methylocystis (ex Whittenbury et al. 1970) Bowman et al. 1993.</title>
        <authorList>
            <person name="Kaise H."/>
            <person name="Sawadogo J.B."/>
            <person name="Alam M.S."/>
            <person name="Ueno C."/>
            <person name="Dianou D."/>
            <person name="Shinjo R."/>
            <person name="Asakawa S."/>
        </authorList>
    </citation>
    <scope>NUCLEOTIDE SEQUENCE</scope>
    <source>
        <strain evidence="10">LMG27198</strain>
    </source>
</reference>
<sequence>MAILKTQAREKGYFNVPVWEQAFRCVELVAAPALAFYLLSQGGWLAVAGCVLLAVHYPRTAYLGHDLAHNHWGPRDDAKPTLMLRAVSLFQGFGATWWVEKHELHHSFPNACRMKDGVLTPIDGDIDSVPWIVWDKSLVKYNDTARKTTFEKLLAHIMPRFQVPLFFPLLSIARFNWSWQSIETAARKERNIEAALCVAHWVVGMTLAGMLTPGAAWTGWLWFLTAQLFGGFILAFVFVLNHTGMEVYDANEAQGFYDRQARSTRNTPSSVVLDWMTGGLNSQIEHHMFPTMARRNLPKMREATRRAMVECGYAYEELKNGEAMRAVMGALSEAARA</sequence>
<dbReference type="CDD" id="cd03506">
    <property type="entry name" value="Delta6-FADS-like"/>
    <property type="match status" value="1"/>
</dbReference>
<evidence type="ECO:0000256" key="4">
    <source>
        <dbReference type="ARBA" id="ARBA00022989"/>
    </source>
</evidence>
<feature type="transmembrane region" description="Helical" evidence="8">
    <location>
        <begin position="194"/>
        <end position="214"/>
    </location>
</feature>
<evidence type="ECO:0000259" key="9">
    <source>
        <dbReference type="Pfam" id="PF00487"/>
    </source>
</evidence>
<organism evidence="10 11">
    <name type="scientific">Methylocystis echinoides</name>
    <dbReference type="NCBI Taxonomy" id="29468"/>
    <lineage>
        <taxon>Bacteria</taxon>
        <taxon>Pseudomonadati</taxon>
        <taxon>Pseudomonadota</taxon>
        <taxon>Alphaproteobacteria</taxon>
        <taxon>Hyphomicrobiales</taxon>
        <taxon>Methylocystaceae</taxon>
        <taxon>Methylocystis</taxon>
    </lineage>
</organism>
<keyword evidence="11" id="KW-1185">Reference proteome</keyword>
<evidence type="ECO:0000256" key="7">
    <source>
        <dbReference type="ARBA" id="ARBA00023136"/>
    </source>
</evidence>
<dbReference type="PIRSF" id="PIRSF015921">
    <property type="entry name" value="FA_sphinglp_des"/>
    <property type="match status" value="1"/>
</dbReference>
<dbReference type="Proteomes" id="UP001144323">
    <property type="component" value="Unassembled WGS sequence"/>
</dbReference>
<comment type="caution">
    <text evidence="10">The sequence shown here is derived from an EMBL/GenBank/DDBJ whole genome shotgun (WGS) entry which is preliminary data.</text>
</comment>
<evidence type="ECO:0000256" key="3">
    <source>
        <dbReference type="ARBA" id="ARBA00022692"/>
    </source>
</evidence>
<accession>A0A9W6LQN9</accession>
<dbReference type="EMBL" id="BSEC01000001">
    <property type="protein sequence ID" value="GLI91612.1"/>
    <property type="molecule type" value="Genomic_DNA"/>
</dbReference>
<dbReference type="InterPro" id="IPR005804">
    <property type="entry name" value="FA_desaturase_dom"/>
</dbReference>
<evidence type="ECO:0000256" key="2">
    <source>
        <dbReference type="ARBA" id="ARBA00009295"/>
    </source>
</evidence>
<evidence type="ECO:0000256" key="1">
    <source>
        <dbReference type="ARBA" id="ARBA00004141"/>
    </source>
</evidence>
<dbReference type="Pfam" id="PF00487">
    <property type="entry name" value="FA_desaturase"/>
    <property type="match status" value="1"/>
</dbReference>
<comment type="similarity">
    <text evidence="2">Belongs to the fatty acid desaturase type 1 family.</text>
</comment>
<dbReference type="GO" id="GO:0006629">
    <property type="term" value="P:lipid metabolic process"/>
    <property type="evidence" value="ECO:0007669"/>
    <property type="project" value="UniProtKB-KW"/>
</dbReference>
<feature type="domain" description="Fatty acid desaturase" evidence="9">
    <location>
        <begin position="43"/>
        <end position="315"/>
    </location>
</feature>
<gene>
    <name evidence="10" type="ORF">LMG27198_06040</name>
</gene>
<feature type="transmembrane region" description="Helical" evidence="8">
    <location>
        <begin position="34"/>
        <end position="55"/>
    </location>
</feature>
<dbReference type="InterPro" id="IPR012171">
    <property type="entry name" value="Fatty_acid_desaturase"/>
</dbReference>
<dbReference type="GO" id="GO:0016717">
    <property type="term" value="F:oxidoreductase activity, acting on paired donors, with oxidation of a pair of donors resulting in the reduction of molecular oxygen to two molecules of water"/>
    <property type="evidence" value="ECO:0007669"/>
    <property type="project" value="TreeGrafter"/>
</dbReference>
<dbReference type="PANTHER" id="PTHR19353:SF88">
    <property type="entry name" value="DELTA(5) FATTY ACID DESATURASE FAT-4"/>
    <property type="match status" value="1"/>
</dbReference>
<evidence type="ECO:0000256" key="5">
    <source>
        <dbReference type="ARBA" id="ARBA00023002"/>
    </source>
</evidence>
<dbReference type="RefSeq" id="WP_281800340.1">
    <property type="nucleotide sequence ID" value="NZ_BSEC01000001.1"/>
</dbReference>
<comment type="subcellular location">
    <subcellularLocation>
        <location evidence="1">Membrane</location>
        <topology evidence="1">Multi-pass membrane protein</topology>
    </subcellularLocation>
</comment>
<keyword evidence="3 8" id="KW-0812">Transmembrane</keyword>
<dbReference type="GO" id="GO:0016020">
    <property type="term" value="C:membrane"/>
    <property type="evidence" value="ECO:0007669"/>
    <property type="project" value="UniProtKB-SubCell"/>
</dbReference>
<keyword evidence="7 8" id="KW-0472">Membrane</keyword>
<evidence type="ECO:0000313" key="10">
    <source>
        <dbReference type="EMBL" id="GLI91612.1"/>
    </source>
</evidence>
<feature type="transmembrane region" description="Helical" evidence="8">
    <location>
        <begin position="220"/>
        <end position="240"/>
    </location>
</feature>
<evidence type="ECO:0000256" key="6">
    <source>
        <dbReference type="ARBA" id="ARBA00023098"/>
    </source>
</evidence>
<protein>
    <submittedName>
        <fullName evidence="10">Delta fatty acid desaturase</fullName>
    </submittedName>
</protein>
<keyword evidence="6" id="KW-0443">Lipid metabolism</keyword>
<keyword evidence="4 8" id="KW-1133">Transmembrane helix</keyword>
<proteinExistence type="inferred from homology"/>
<evidence type="ECO:0000256" key="8">
    <source>
        <dbReference type="SAM" id="Phobius"/>
    </source>
</evidence>
<dbReference type="AlphaFoldDB" id="A0A9W6LQN9"/>